<keyword evidence="3" id="KW-1185">Reference proteome</keyword>
<evidence type="ECO:0000313" key="3">
    <source>
        <dbReference type="Proteomes" id="UP000009183"/>
    </source>
</evidence>
<feature type="region of interest" description="Disordered" evidence="1">
    <location>
        <begin position="1"/>
        <end position="34"/>
    </location>
</feature>
<proteinExistence type="predicted"/>
<evidence type="ECO:0000313" key="2">
    <source>
        <dbReference type="EMBL" id="CBI31993.3"/>
    </source>
</evidence>
<dbReference type="HOGENOM" id="CLU_3378018_0_0_1"/>
<dbReference type="Proteomes" id="UP000009183">
    <property type="component" value="Chromosome 1"/>
</dbReference>
<dbReference type="AlphaFoldDB" id="D7TNC0"/>
<dbReference type="InParanoid" id="D7TNC0"/>
<evidence type="ECO:0000256" key="1">
    <source>
        <dbReference type="SAM" id="MobiDB-lite"/>
    </source>
</evidence>
<protein>
    <submittedName>
        <fullName evidence="2">Uncharacterized protein</fullName>
    </submittedName>
</protein>
<reference evidence="3" key="1">
    <citation type="journal article" date="2007" name="Nature">
        <title>The grapevine genome sequence suggests ancestral hexaploidization in major angiosperm phyla.</title>
        <authorList>
            <consortium name="The French-Italian Public Consortium for Grapevine Genome Characterization."/>
            <person name="Jaillon O."/>
            <person name="Aury J.-M."/>
            <person name="Noel B."/>
            <person name="Policriti A."/>
            <person name="Clepet C."/>
            <person name="Casagrande A."/>
            <person name="Choisne N."/>
            <person name="Aubourg S."/>
            <person name="Vitulo N."/>
            <person name="Jubin C."/>
            <person name="Vezzi A."/>
            <person name="Legeai F."/>
            <person name="Hugueney P."/>
            <person name="Dasilva C."/>
            <person name="Horner D."/>
            <person name="Mica E."/>
            <person name="Jublot D."/>
            <person name="Poulain J."/>
            <person name="Bruyere C."/>
            <person name="Billault A."/>
            <person name="Segurens B."/>
            <person name="Gouyvenoux M."/>
            <person name="Ugarte E."/>
            <person name="Cattonaro F."/>
            <person name="Anthouard V."/>
            <person name="Vico V."/>
            <person name="Del Fabbro C."/>
            <person name="Alaux M."/>
            <person name="Di Gaspero G."/>
            <person name="Dumas V."/>
            <person name="Felice N."/>
            <person name="Paillard S."/>
            <person name="Juman I."/>
            <person name="Moroldo M."/>
            <person name="Scalabrin S."/>
            <person name="Canaguier A."/>
            <person name="Le Clainche I."/>
            <person name="Malacrida G."/>
            <person name="Durand E."/>
            <person name="Pesole G."/>
            <person name="Laucou V."/>
            <person name="Chatelet P."/>
            <person name="Merdinoglu D."/>
            <person name="Delledonne M."/>
            <person name="Pezzotti M."/>
            <person name="Lecharny A."/>
            <person name="Scarpelli C."/>
            <person name="Artiguenave F."/>
            <person name="Pe M.E."/>
            <person name="Valle G."/>
            <person name="Morgante M."/>
            <person name="Caboche M."/>
            <person name="Adam-Blondon A.-F."/>
            <person name="Weissenbach J."/>
            <person name="Quetier F."/>
            <person name="Wincker P."/>
        </authorList>
    </citation>
    <scope>NUCLEOTIDE SEQUENCE [LARGE SCALE GENOMIC DNA]</scope>
    <source>
        <strain evidence="3">cv. Pinot noir / PN40024</strain>
    </source>
</reference>
<gene>
    <name evidence="2" type="ordered locus">VIT_01s0026g01900</name>
</gene>
<dbReference type="EMBL" id="FN596002">
    <property type="protein sequence ID" value="CBI31993.3"/>
    <property type="molecule type" value="Genomic_DNA"/>
</dbReference>
<sequence>MQRLRQRGVNKCPMQHPPRVHESFSSSRKRKKLL</sequence>
<name>D7TNC0_VITVI</name>
<dbReference type="PaxDb" id="29760-VIT_01s0026g01900.t01"/>
<organism evidence="2 3">
    <name type="scientific">Vitis vinifera</name>
    <name type="common">Grape</name>
    <dbReference type="NCBI Taxonomy" id="29760"/>
    <lineage>
        <taxon>Eukaryota</taxon>
        <taxon>Viridiplantae</taxon>
        <taxon>Streptophyta</taxon>
        <taxon>Embryophyta</taxon>
        <taxon>Tracheophyta</taxon>
        <taxon>Spermatophyta</taxon>
        <taxon>Magnoliopsida</taxon>
        <taxon>eudicotyledons</taxon>
        <taxon>Gunneridae</taxon>
        <taxon>Pentapetalae</taxon>
        <taxon>rosids</taxon>
        <taxon>Vitales</taxon>
        <taxon>Vitaceae</taxon>
        <taxon>Viteae</taxon>
        <taxon>Vitis</taxon>
    </lineage>
</organism>
<accession>D7TNC0</accession>